<dbReference type="InterPro" id="IPR008226">
    <property type="entry name" value="Mini3_fam"/>
</dbReference>
<evidence type="ECO:0000256" key="1">
    <source>
        <dbReference type="ARBA" id="ARBA00022722"/>
    </source>
</evidence>
<dbReference type="PANTHER" id="PTHR34276:SF1">
    <property type="entry name" value="MINI-RIBONUCLEASE 3"/>
    <property type="match status" value="1"/>
</dbReference>
<gene>
    <name evidence="5" type="primary">mrnC_17</name>
    <name evidence="5" type="ORF">SDC9_133245</name>
</gene>
<dbReference type="SUPFAM" id="SSF69065">
    <property type="entry name" value="RNase III domain-like"/>
    <property type="match status" value="1"/>
</dbReference>
<keyword evidence="3 5" id="KW-0378">Hydrolase</keyword>
<evidence type="ECO:0000256" key="2">
    <source>
        <dbReference type="ARBA" id="ARBA00022759"/>
    </source>
</evidence>
<keyword evidence="2" id="KW-0255">Endonuclease</keyword>
<dbReference type="PANTHER" id="PTHR34276">
    <property type="entry name" value="MINI-RIBONUCLEASE 3"/>
    <property type="match status" value="1"/>
</dbReference>
<reference evidence="5" key="1">
    <citation type="submission" date="2019-08" db="EMBL/GenBank/DDBJ databases">
        <authorList>
            <person name="Kucharzyk K."/>
            <person name="Murdoch R.W."/>
            <person name="Higgins S."/>
            <person name="Loffler F."/>
        </authorList>
    </citation>
    <scope>NUCLEOTIDE SEQUENCE</scope>
</reference>
<dbReference type="GO" id="GO:0006396">
    <property type="term" value="P:RNA processing"/>
    <property type="evidence" value="ECO:0007669"/>
    <property type="project" value="InterPro"/>
</dbReference>
<evidence type="ECO:0000259" key="4">
    <source>
        <dbReference type="SMART" id="SM00535"/>
    </source>
</evidence>
<dbReference type="EC" id="3.1.26.-" evidence="5"/>
<accession>A0A645D9F2</accession>
<dbReference type="InterPro" id="IPR000999">
    <property type="entry name" value="RNase_III_dom"/>
</dbReference>
<dbReference type="HAMAP" id="MF_01468">
    <property type="entry name" value="RNase_Mini_III"/>
    <property type="match status" value="1"/>
</dbReference>
<protein>
    <submittedName>
        <fullName evidence="5">Mini-ribonuclease 3</fullName>
        <ecNumber evidence="5">3.1.26.-</ecNumber>
    </submittedName>
</protein>
<evidence type="ECO:0000256" key="3">
    <source>
        <dbReference type="ARBA" id="ARBA00022801"/>
    </source>
</evidence>
<evidence type="ECO:0000313" key="5">
    <source>
        <dbReference type="EMBL" id="MPM86160.1"/>
    </source>
</evidence>
<dbReference type="Gene3D" id="1.10.1520.10">
    <property type="entry name" value="Ribonuclease III domain"/>
    <property type="match status" value="1"/>
</dbReference>
<dbReference type="CDD" id="cd00593">
    <property type="entry name" value="RIBOc"/>
    <property type="match status" value="1"/>
</dbReference>
<dbReference type="PIRSF" id="PIRSF005520">
    <property type="entry name" value="UCP005520"/>
    <property type="match status" value="1"/>
</dbReference>
<sequence>MEMSFLENRFTPAEARYLNPLVLAFVGDAIYEVFVRAYLVDNYRDMHVHKLHKRAVEFVKAQAQSEFAKNIIDELTEEEFSIFKRGRNTKSATVPKNADVQDYRMATGFESLIGYLYLTEQSDRLKCVLNRVLDVYKQNNS</sequence>
<comment type="caution">
    <text evidence="5">The sequence shown here is derived from an EMBL/GenBank/DDBJ whole genome shotgun (WGS) entry which is preliminary data.</text>
</comment>
<name>A0A645D9F2_9ZZZZ</name>
<dbReference type="EMBL" id="VSSQ01034273">
    <property type="protein sequence ID" value="MPM86160.1"/>
    <property type="molecule type" value="Genomic_DNA"/>
</dbReference>
<proteinExistence type="inferred from homology"/>
<organism evidence="5">
    <name type="scientific">bioreactor metagenome</name>
    <dbReference type="NCBI Taxonomy" id="1076179"/>
    <lineage>
        <taxon>unclassified sequences</taxon>
        <taxon>metagenomes</taxon>
        <taxon>ecological metagenomes</taxon>
    </lineage>
</organism>
<keyword evidence="1" id="KW-0540">Nuclease</keyword>
<dbReference type="GO" id="GO:0004525">
    <property type="term" value="F:ribonuclease III activity"/>
    <property type="evidence" value="ECO:0007669"/>
    <property type="project" value="InterPro"/>
</dbReference>
<dbReference type="InterPro" id="IPR036389">
    <property type="entry name" value="RNase_III_sf"/>
</dbReference>
<dbReference type="AlphaFoldDB" id="A0A645D9F2"/>
<dbReference type="SMART" id="SM00535">
    <property type="entry name" value="RIBOc"/>
    <property type="match status" value="1"/>
</dbReference>
<feature type="domain" description="RNase III" evidence="4">
    <location>
        <begin position="4"/>
        <end position="140"/>
    </location>
</feature>
<dbReference type="Pfam" id="PF00636">
    <property type="entry name" value="Ribonuclease_3"/>
    <property type="match status" value="1"/>
</dbReference>